<feature type="region of interest" description="Disordered" evidence="2">
    <location>
        <begin position="5012"/>
        <end position="5049"/>
    </location>
</feature>
<feature type="region of interest" description="Disordered" evidence="2">
    <location>
        <begin position="154"/>
        <end position="173"/>
    </location>
</feature>
<name>A0A1D3S7E0_PLABE</name>
<proteinExistence type="predicted"/>
<feature type="region of interest" description="Disordered" evidence="2">
    <location>
        <begin position="2164"/>
        <end position="2185"/>
    </location>
</feature>
<dbReference type="Proteomes" id="UP000219974">
    <property type="component" value="Chromosome 7"/>
</dbReference>
<protein>
    <submittedName>
        <fullName evidence="3">Uncharacterized protein</fullName>
    </submittedName>
</protein>
<accession>A0A1D3S7E0</accession>
<feature type="region of interest" description="Disordered" evidence="2">
    <location>
        <begin position="2107"/>
        <end position="2128"/>
    </location>
</feature>
<evidence type="ECO:0000313" key="3">
    <source>
        <dbReference type="EMBL" id="SCO59403.1"/>
    </source>
</evidence>
<evidence type="ECO:0000313" key="4">
    <source>
        <dbReference type="Proteomes" id="UP000219974"/>
    </source>
</evidence>
<gene>
    <name evidence="3" type="ORF">PBSP11RLL_000131700</name>
</gene>
<feature type="compositionally biased region" description="Basic residues" evidence="2">
    <location>
        <begin position="5027"/>
        <end position="5044"/>
    </location>
</feature>
<feature type="compositionally biased region" description="Basic and acidic residues" evidence="2">
    <location>
        <begin position="2170"/>
        <end position="2185"/>
    </location>
</feature>
<feature type="coiled-coil region" evidence="1">
    <location>
        <begin position="2398"/>
        <end position="2443"/>
    </location>
</feature>
<dbReference type="VEuPathDB" id="PlasmoDB:PBANKA_0719500"/>
<dbReference type="PANTHER" id="PTHR48134">
    <property type="entry name" value="GLYCOPROTEIN 96-92-RELATED-RELATED"/>
    <property type="match status" value="1"/>
</dbReference>
<reference evidence="3 4" key="1">
    <citation type="submission" date="2016-08" db="EMBL/GenBank/DDBJ databases">
        <authorList>
            <consortium name="Pathogen Informatics"/>
        </authorList>
    </citation>
    <scope>NUCLEOTIDE SEQUENCE [LARGE SCALE GENOMIC DNA]</scope>
    <source>
        <strain evidence="3 4">SP11 RLL</strain>
    </source>
</reference>
<feature type="compositionally biased region" description="Polar residues" evidence="2">
    <location>
        <begin position="5012"/>
        <end position="5025"/>
    </location>
</feature>
<dbReference type="EMBL" id="LT608271">
    <property type="protein sequence ID" value="SCO59403.1"/>
    <property type="molecule type" value="Genomic_DNA"/>
</dbReference>
<dbReference type="PANTHER" id="PTHR48134:SF2">
    <property type="entry name" value="OS04G0609100 PROTEIN"/>
    <property type="match status" value="1"/>
</dbReference>
<sequence length="5069" mass="610307">MKNIILKILKNIAINYNATKYVKRFKNIIFQSFKHIIIEELELNKFSINNIFNDYIIDNYVKNIDLKLSEVNSNGPCSNPTNNFTDYLIYLNLLNYKKKELQFNIFFCDKIEIDWDTNHTGYFYDNLLLNIENVYILLNVIELSFEKGNVQHGNKIGENDEQNGQNKQNEEGGSEKDWIGMVIFFTIVFLNFLKEMIVEIGKWIYYLISLLLKNISYINILKKIFRKIILENTLSINVKNMNIIFEEKISKCEQNMFLSIHVENLNIDNYNYIKNKKKKLREEIDEQRVNKNLSGFYNYGKLNKIKFNENKEYLKMLLTGFTIYYDIRTHLISGTDINLDKNKYIFFYNYNINFMHKRKCLVEDIDLICIISKNIQNIQNYVIDLIVSSLKINFIHDKFYDLFLFIYKYFYLLCNKNVCLRKDKKKKKKKQSKNGYFAKTIANIEFNMNIEMFKIMFYYNYYYYLQIVLKDVNFLIFFVKKEWKSRKIRQTLLNSSKPIVFNSYILKDFIFFIESFVIKEEYSKLSLTIYTKKKEFIYLNKRNMIIKRIQYNCNHEKELLKYCNLESKINRFINIISDGNYDKTKRNSINNNHELTWKDNGQRYIHDKTKKYSLYFRIYKKEKGIKNCQNPNYYINNIYVYIENIYFKIKNLDNIYSLISNIPDKFFFILYYIISTSKNLKGKLMDNKKDKLTYRRSNDICLNVRLNFIEIELKNRNMASFFFCIHNLALYNGNGKLRPYKRHYSGFNFFKRKKIIFCKITNIYSYIQNDKITHVLFYPFNLFFTIHNYLKKKMKIEILSLIIELNKNAIEIFKDIFFIPEKETSSNDLFYDFEKKRKKNTEHIYNGYKTFNNELINVVHKSFTEINPKVENILNEYDNFITISNELNILFSCIDIFVDVFNFEKNNKDDEKYDVSSSFSITSVLNTLENINIYFSFQYIHIYFFFNNDFVELGKKASNKNKKNKHVLKKKKYMNILSFFNDKNRANNINSLISINNVNVNNNIPIKPVEVFYIKCELKNVNFFCNVKKDNDKNWSLGKYSISSKFKITNFRVLYNFYFIPINLETFVMNGLCVYILKGSISDKEIIKIKKNEDSEKNKKSMFILNKCMLEYVDKENILINKCKCIINLNYINIFIYDFFINLFYYIYRNSRTRVFDKTNEKYSKKKEKKMKSNINSIIKIQSNYTKMLKRINICNDLLIAKNIFKIFIFFSIKKTNIFFIFYDKVNENKTYYNSDNLSKFYNTHLILQLNYFFTKLKNEIVHIKLRDTGLNAYSFNNDNFSFYQNSYPFISKYLNKIQTYYYIFKPRIWICLKWITLTRCNCFMHYMRCDINRRNVRTTQNEETIKNGQTECVVAKCKDRINKSGKKKKKILIKVDEINIKMLNLYNSILFINLHKIRIFNYLNFIEELNIYLQLFATTFKSPFFAKYFPINHFESRNEYMIEFDMKEKETSQFKNSSKYNKVENDELIIDKDFYNEDTINSTWIEIFYKMCIFKKVICCINVIKYNYTLISPIVNNDRKKTKKEILSLKIKKTELILKRNNIKNLNKYISYFKYNLCANIYGINIFIKKLKKIYILFCSNFLSFFSKINGYMPRNAIYHDFEKKKKKKKNIGESYVLYKNNYLKYIRWKNSSIGLFFKINRQIKRKISDIIFLKKNNNILINLEAEQTLDNKFPIIVKLELKSYIKNRENYCSENDFAFYLFLNEVTILSVVSIYVNIVNLFESLKKITNMWMKCNREANKNIEIEKYTQENCNKIEKYYRKYQVNKIDSVSFLQCLESLKIKVKNIFFLFYEYNMKMFIGFYLKEINNILYIDHLKKKKNSNEYQYYFKYIHKLTESVLFTNNVYFNSNNNIYIFEIFNNLVNKNNLSYLKGMFYFFKKQKIDSNLLFLRQKKIINNLKKKRQKEYNGKNNKIQNLSIWWNKQLKIGKKKYSILKKNKIIKTEFPYFINTNILLHKIIKLNKKIRIPSELDIDNKNKMVVFVKYYLKNKNTFIHIETKHTFKNVCIYYPLYAIIELNKMVDALNCPFIYKLYLSTITNSQNNDNDYISKQKKCDISFDFKVCLLNFKINLLSAYTYSIRNIKEDDLIKNEIEFRDESRKKNKENDIFKVQKRGNNDDNSDSGTFEIKLEKQKKKKKKEKGKNKNGNEIKFQHLDGILKQKDVKKHKNEIEKKNRNNKSDEIDEKSILENKENEINMNEINMNEINRKQRAFLYVFVLKTDINIDMKNKNKKTKIKKKVINNSKKNNITFVNKVNMNVSFSHLNVTSGLLYICINTEPFLFNIIRVQSLFKSVYEYNNSSKYYFNMSRNHRFRLKRNENLISQIENKNISKITTKTNKIKFIIMREYCTYNTIDIMNILKKLEKKKKKKKKEKGKNKNGNEIKFQHLDGILKQKDVKKHKNEIEKKNRNNKSDEIDEKSILENKENEINMNEINMNEINRKQRAFLYVFVLKTDINIDMKNKNKKTKIKKKVINNSKKNNITFVNKVNMNVSFSHLNVTSGLLYICINTEPFLFNIIRVQSLFKSVYEYNNSSKYYFNMSRNHRFRLKRNENLISQIENKNISKITTKTNKIKFIIMREYCTYNTIDIMNILLFFQNISYYLNWSKRSCKKTKKNIKNKSNEHVKEINTDFASSYDIYNNIKHEGMGASQHHISGDALDIYSTKKNETNIDGSKRESYYYEEKERKENKRIIESSYLSYNNEVIKLENNLNEKNQKKRYKNKGMKRELKIVDEILDKGLCGNEKKSSNVNYCLNNQKKKAISKKNVNVIIGSKSIYINNNDLLILNLLIEELLFIQKKLKGGKVVYSCKYNYNGVIISSKFSKKKCINNQKKKKKKKNLNNAEKKRNSSQIIKRMKNKINISVDMLKIYFMTKSYVHELFSINSFNNIIKIENTYINNKMKYLFIFFNFNKVDTLTVIANDLVNFIYTNSIKTSFIDSFDLSCQYILNNKKNKFLIHIKDEININLNKNIINFFVLFKYNFLHDYFDYNEYSVFNQAGSNRDNSRVAIVKDLRKFIFYGNIFLREYVIIRNFTFYNLKYEYEDNVGYINKNEENLIVGNNLYLLNIYMIDGKINLSKKIYIKRAIQSLNNSNNITSNKDDGNFIENNDVSFYNNNEWANNDGNKNKFRPILNEKNYLYIDVVVQENKRCINIYPYFFIHVLYSKFYEKKKKMNENDVNRKDNTKMNIENNDWIKLKFIKEECINTCLIRKNEMLFSVPFNFIKKCKYIQLALKEDKKIFTSNKIKYKNIFNLQKYAYKDIYDIEHYVCCCFFYLFLKKEKKMKKNRKYISKYEKKKKEEIVENTFPKNDEYNNYYKIFNVMNIVKNNMHIISIESCIRIINLSPLDIKVLLKREKGSINTYSIKSFGYINVYEFNFLKNIILNFCMSIHRKWVEFIKIENENYFREYKNDNGSNTFSKDHSKQVHDNKKNGCHIISYKIIQFKNLYFVIYIYIYNNCYNIAFLSKYNIYNFTKNTLYYHLTHNEEECTIDELKYLSEIKKHKLKDTFNILKEHMFVLHPLIENEIIIDNSNLIKIKRNKFYNYSIDGKSQNNLIDEKDNTKKYINNYCFNHKFVINNNSSRILNTDVSIYEINKSYTKIINLNDEYIKIDINIVTIHSFNIVFIQFYPHIIIVNLTKYNLELKLKNNEEVKKKYQNINYGKKYNELKENNSYASCDSIQNDELNFSEQSECSISSYDEINKKEVPITVSSDNKIKNYFKAASQLFDITINSNKKNRGNYIILRKMSMNELNVNDKNAWDYISFKIKNKGEEEEEEVDNNTKEEGKYNYSEKTNVNRFANYEMIIEYLKKNANSNIKGANNLIGKKYTRCKYIKISKNMNKYFYMYKYKEIRFANRKFENNDEYKYYGIKEMLFNISCIEIKKTNYIFIKKIPFLLNYEMGYFQGGITIQYVSSESDIPEEFFILKNERKCFNETSNKTKKEKCNDYLNRRTYTLKKKEEHVLEIDGYENYQKIYDGFKKLNLGMVCNLKKKNLNLILKSYKEIVNNKIIKEGKIYIFNNLNIPIFVSPDKSNYLFYINKKYIYFKENKYFYFYFPKFILISKKLVFLFKTDNKVHEYRGVKNYMHIIKDDNIFQNFYVMKLFLFCSIVSTFQFYSFVFLRRACSSRFSGKKKSVRKNGKRKNRKEIVYFELYLVNFYCDIIINNNNEINIILNGINEWHFIKKILSINYFFNFLKNNKFDKYPKSISNVTYINNMYGLNSNDLLNVKCFIRSMNLLFNFENISNNSENLRQKIYINKIHLNLYTFQYFNNSVVEKKKRCIQFWGNTSSRYNPKTIKGGFGNTEEKNETFEKFDIHEFEYLNRDGYLDCLESLKRFEKSPNVVKSTRSDEIAKECLGKELAVECSKNIRMKNIRIKNKKLLGEMLENNLILRNNNEIYNIYNKLKNKIYCHYYSFMFSDYIRNNKTYKNIFKLLKSQIIAVCFNKSDFYKKISITIDNISIKKDMLYDKKKVEYNYTILTKYNKNESILYININLCKQTCMEYKHIYNTLNILYACSYINAIKMGKNIGEQDLYKIKKGNYSFSNILNNIKREKGVINFIDIENNIRNDIIKKAKYNIFNSNNFSRNREHALLYNIYYFYKKNGKIKKKEKDNNIGGNNSSSSSSCKRYKVKNLLEFIENIKSKKCEKKRKEIKNLSIEISSLVLTLDYNYFINILPLFYDYFCKKLKYLNPINNLKDERKVCFLHMYYYYYLNKLMGKKRFEKLEQIKNIGNYSYTNDIVICRQNKEEKIFLLYIHNINIRKTKIYINVNYLLKLFLTKNFLMNISAIKIQNKQKKNLKHILKKIKKIYFYNYISIFFYLLKNINISEHSSYTTLNFLNFIEKFLKNNLQLSPLQNLYSLIITLKYKCEYELNNNKINQDSYSINKKNIEELVNIENNPLLIMSERDKYSQEIDNSNNYFKNMFLFNYSNIFSMNIFSKNTTQITNHPKIHKSLMKKIMNLKERENIFSKIHESYKNSDLISNFKHTKFSQNCTKSTQIQFDNSNGISESSNIKYKDSNSSGNYLKKKKSGKMKKKKNRKTDRKTDRKTNVQNITHISFTHNLNIKE</sequence>
<evidence type="ECO:0000256" key="2">
    <source>
        <dbReference type="SAM" id="MobiDB-lite"/>
    </source>
</evidence>
<evidence type="ECO:0000256" key="1">
    <source>
        <dbReference type="SAM" id="Coils"/>
    </source>
</evidence>
<organism evidence="3 4">
    <name type="scientific">Plasmodium berghei</name>
    <dbReference type="NCBI Taxonomy" id="5821"/>
    <lineage>
        <taxon>Eukaryota</taxon>
        <taxon>Sar</taxon>
        <taxon>Alveolata</taxon>
        <taxon>Apicomplexa</taxon>
        <taxon>Aconoidasida</taxon>
        <taxon>Haemosporida</taxon>
        <taxon>Plasmodiidae</taxon>
        <taxon>Plasmodium</taxon>
        <taxon>Plasmodium (Vinckeia)</taxon>
    </lineage>
</organism>
<keyword evidence="1" id="KW-0175">Coiled coil</keyword>